<accession>A0A261XTE7</accession>
<comment type="caution">
    <text evidence="2">The sequence shown here is derived from an EMBL/GenBank/DDBJ whole genome shotgun (WGS) entry which is preliminary data.</text>
</comment>
<evidence type="ECO:0000256" key="1">
    <source>
        <dbReference type="SAM" id="MobiDB-lite"/>
    </source>
</evidence>
<dbReference type="EMBL" id="MVBO01000279">
    <property type="protein sequence ID" value="OZJ01636.1"/>
    <property type="molecule type" value="Genomic_DNA"/>
</dbReference>
<reference evidence="2 3" key="1">
    <citation type="journal article" date="2017" name="Mycologia">
        <title>Bifiguratus adelaidae, gen. et sp. nov., a new member of Mucoromycotina in endophytic and soil-dwelling habitats.</title>
        <authorList>
            <person name="Torres-Cruz T.J."/>
            <person name="Billingsley Tobias T.L."/>
            <person name="Almatruk M."/>
            <person name="Hesse C."/>
            <person name="Kuske C.R."/>
            <person name="Desiro A."/>
            <person name="Benucci G.M."/>
            <person name="Bonito G."/>
            <person name="Stajich J.E."/>
            <person name="Dunlap C."/>
            <person name="Arnold A.E."/>
            <person name="Porras-Alfaro A."/>
        </authorList>
    </citation>
    <scope>NUCLEOTIDE SEQUENCE [LARGE SCALE GENOMIC DNA]</scope>
    <source>
        <strain evidence="2 3">AZ0501</strain>
    </source>
</reference>
<organism evidence="2 3">
    <name type="scientific">Bifiguratus adelaidae</name>
    <dbReference type="NCBI Taxonomy" id="1938954"/>
    <lineage>
        <taxon>Eukaryota</taxon>
        <taxon>Fungi</taxon>
        <taxon>Fungi incertae sedis</taxon>
        <taxon>Mucoromycota</taxon>
        <taxon>Mucoromycotina</taxon>
        <taxon>Endogonomycetes</taxon>
        <taxon>Endogonales</taxon>
        <taxon>Endogonales incertae sedis</taxon>
        <taxon>Bifiguratus</taxon>
    </lineage>
</organism>
<evidence type="ECO:0000313" key="2">
    <source>
        <dbReference type="EMBL" id="OZJ01636.1"/>
    </source>
</evidence>
<evidence type="ECO:0000313" key="3">
    <source>
        <dbReference type="Proteomes" id="UP000242875"/>
    </source>
</evidence>
<dbReference type="AlphaFoldDB" id="A0A261XTE7"/>
<proteinExistence type="predicted"/>
<feature type="compositionally biased region" description="Polar residues" evidence="1">
    <location>
        <begin position="101"/>
        <end position="128"/>
    </location>
</feature>
<gene>
    <name evidence="2" type="ORF">BZG36_05415</name>
</gene>
<keyword evidence="3" id="KW-1185">Reference proteome</keyword>
<dbReference type="Proteomes" id="UP000242875">
    <property type="component" value="Unassembled WGS sequence"/>
</dbReference>
<feature type="region of interest" description="Disordered" evidence="1">
    <location>
        <begin position="101"/>
        <end position="161"/>
    </location>
</feature>
<name>A0A261XTE7_9FUNG</name>
<sequence length="183" mass="20239">MNTELADIEAFLAKTRRRVIQWLDDCEAEGLDTLHLQRKQAKGPSTPLHVPIDASRIPTRRALGLTAKTTSTLNGVPVLAVSETREERVRPCSKIQATKPNVKSTLPTRPQPQQMTAKSKQPTLTNGVPMTRQPHSFGYRGTRASGAHASKNTTRKQPLERLSDDAKLNESVAMFLNLDSYGK</sequence>
<protein>
    <submittedName>
        <fullName evidence="2">Uncharacterized protein</fullName>
    </submittedName>
</protein>